<dbReference type="GO" id="GO:0016301">
    <property type="term" value="F:kinase activity"/>
    <property type="evidence" value="ECO:0007669"/>
    <property type="project" value="UniProtKB-KW"/>
</dbReference>
<evidence type="ECO:0000313" key="2">
    <source>
        <dbReference type="EMBL" id="SCS32476.1"/>
    </source>
</evidence>
<protein>
    <submittedName>
        <fullName evidence="2">Choline kinase</fullName>
    </submittedName>
</protein>
<sequence length="288" mass="33747">MKMVIYGSRNLFFWSHFLIESEVNVLEQFYQLGWTLDSAGGASGEAYMAEQDGQKLFLKRNSNPFIAALSAEGIVPKLVWTKRIETGEVVTAQHWKNGRELTFNEMQEQRVAQLLKTIHNSKTLLNMLKRMEMEPITPDILLNKINASLSRDVLTHHAVRKALTYLEDHMPVLDSRFYTVVHGDVNHNNWLLSDHDELFLVDWEGAMIADPAIDLGMLLYNYVPEKNWSEWLNVYDTKDSMDLQKRMKWYTVVQSIGMVQWYEEQKRYKDMNLWLNFLNEVMTNNAFI</sequence>
<dbReference type="PANTHER" id="PTHR40086">
    <property type="entry name" value="PHOSPHOTRANSFERASE YTMP-RELATED"/>
    <property type="match status" value="1"/>
</dbReference>
<reference evidence="3 4" key="2">
    <citation type="submission" date="2016-09" db="EMBL/GenBank/DDBJ databases">
        <authorList>
            <consortium name="Pathogen Informatics"/>
            <person name="Sun Q."/>
            <person name="Inoue M."/>
        </authorList>
    </citation>
    <scope>NUCLEOTIDE SEQUENCE [LARGE SCALE GENOMIC DNA]</scope>
    <source>
        <strain evidence="3 4">82C</strain>
    </source>
</reference>
<dbReference type="Pfam" id="PF01636">
    <property type="entry name" value="APH"/>
    <property type="match status" value="1"/>
</dbReference>
<dbReference type="PANTHER" id="PTHR40086:SF1">
    <property type="entry name" value="CELL CYCLE REGULATOR CCRZ"/>
    <property type="match status" value="1"/>
</dbReference>
<dbReference type="InterPro" id="IPR011009">
    <property type="entry name" value="Kinase-like_dom_sf"/>
</dbReference>
<evidence type="ECO:0000313" key="4">
    <source>
        <dbReference type="Proteomes" id="UP000095412"/>
    </source>
</evidence>
<dbReference type="Proteomes" id="UP000095768">
    <property type="component" value="Unassembled WGS sequence"/>
</dbReference>
<organism evidence="2 5">
    <name type="scientific">Staphylococcus caeli</name>
    <dbReference type="NCBI Taxonomy" id="2201815"/>
    <lineage>
        <taxon>Bacteria</taxon>
        <taxon>Bacillati</taxon>
        <taxon>Bacillota</taxon>
        <taxon>Bacilli</taxon>
        <taxon>Bacillales</taxon>
        <taxon>Staphylococcaceae</taxon>
        <taxon>Staphylococcus</taxon>
    </lineage>
</organism>
<dbReference type="SUPFAM" id="SSF56112">
    <property type="entry name" value="Protein kinase-like (PK-like)"/>
    <property type="match status" value="1"/>
</dbReference>
<name>A0A1D4JMR0_9STAP</name>
<proteinExistence type="predicted"/>
<evidence type="ECO:0000313" key="5">
    <source>
        <dbReference type="Proteomes" id="UP000095768"/>
    </source>
</evidence>
<keyword evidence="4" id="KW-1185">Reference proteome</keyword>
<keyword evidence="2" id="KW-0418">Kinase</keyword>
<dbReference type="Proteomes" id="UP000095412">
    <property type="component" value="Unassembled WGS sequence"/>
</dbReference>
<evidence type="ECO:0000313" key="3">
    <source>
        <dbReference type="EMBL" id="SCS63115.1"/>
    </source>
</evidence>
<dbReference type="Gene3D" id="3.90.1200.10">
    <property type="match status" value="1"/>
</dbReference>
<dbReference type="InterPro" id="IPR002575">
    <property type="entry name" value="Aminoglycoside_PTrfase"/>
</dbReference>
<accession>A0A1D4JMR0</accession>
<feature type="domain" description="Aminoglycoside phosphotransferase" evidence="1">
    <location>
        <begin position="39"/>
        <end position="244"/>
    </location>
</feature>
<dbReference type="InterPro" id="IPR052077">
    <property type="entry name" value="CcrZ_PhaseVar_Mediator"/>
</dbReference>
<dbReference type="AlphaFoldDB" id="A0A1D4JMR0"/>
<dbReference type="EMBL" id="FMPI01000004">
    <property type="protein sequence ID" value="SCS63115.1"/>
    <property type="molecule type" value="Genomic_DNA"/>
</dbReference>
<dbReference type="EMBL" id="FMPG01000001">
    <property type="protein sequence ID" value="SCS32476.1"/>
    <property type="molecule type" value="Genomic_DNA"/>
</dbReference>
<keyword evidence="2" id="KW-0808">Transferase</keyword>
<reference evidence="2 5" key="1">
    <citation type="submission" date="2016-09" db="EMBL/GenBank/DDBJ databases">
        <authorList>
            <consortium name="Pathogen Informatics"/>
        </authorList>
    </citation>
    <scope>NUCLEOTIDE SEQUENCE [LARGE SCALE GENOMIC DNA]</scope>
    <source>
        <strain evidence="2 5">82B</strain>
    </source>
</reference>
<gene>
    <name evidence="2" type="ORF">SAMEA2297795_00233</name>
    <name evidence="3" type="ORF">SAMEA2297796_00848</name>
</gene>
<evidence type="ECO:0000259" key="1">
    <source>
        <dbReference type="Pfam" id="PF01636"/>
    </source>
</evidence>